<gene>
    <name evidence="2" type="ORF">M427DRAFT_54713</name>
    <name evidence="1" type="ORF">M427DRAFT_57466</name>
</gene>
<protein>
    <submittedName>
        <fullName evidence="1">Uncharacterized protein</fullName>
    </submittedName>
</protein>
<name>A0A139ACL0_GONPJ</name>
<reference evidence="1 3" key="1">
    <citation type="journal article" date="2015" name="Genome Biol. Evol.">
        <title>Phylogenomic analyses indicate that early fungi evolved digesting cell walls of algal ancestors of land plants.</title>
        <authorList>
            <person name="Chang Y."/>
            <person name="Wang S."/>
            <person name="Sekimoto S."/>
            <person name="Aerts A.L."/>
            <person name="Choi C."/>
            <person name="Clum A."/>
            <person name="LaButti K.M."/>
            <person name="Lindquist E.A."/>
            <person name="Yee Ngan C."/>
            <person name="Ohm R.A."/>
            <person name="Salamov A.A."/>
            <person name="Grigoriev I.V."/>
            <person name="Spatafora J.W."/>
            <person name="Berbee M.L."/>
        </authorList>
    </citation>
    <scope>NUCLEOTIDE SEQUENCE [LARGE SCALE GENOMIC DNA]</scope>
    <source>
        <strain evidence="1 3">JEL478</strain>
    </source>
</reference>
<accession>A0A139ACL0</accession>
<sequence>MKILNDVECPTVSPFGKSLSFMTRRVGIARFSASERFLVALFQRWIACCPKVVEAYLGQDHDSPPQAVQRWKKLVLVEKLIGVWH</sequence>
<evidence type="ECO:0000313" key="1">
    <source>
        <dbReference type="EMBL" id="KXS14552.1"/>
    </source>
</evidence>
<evidence type="ECO:0000313" key="3">
    <source>
        <dbReference type="Proteomes" id="UP000070544"/>
    </source>
</evidence>
<organism evidence="1 3">
    <name type="scientific">Gonapodya prolifera (strain JEL478)</name>
    <name type="common">Monoblepharis prolifera</name>
    <dbReference type="NCBI Taxonomy" id="1344416"/>
    <lineage>
        <taxon>Eukaryota</taxon>
        <taxon>Fungi</taxon>
        <taxon>Fungi incertae sedis</taxon>
        <taxon>Chytridiomycota</taxon>
        <taxon>Chytridiomycota incertae sedis</taxon>
        <taxon>Monoblepharidomycetes</taxon>
        <taxon>Monoblepharidales</taxon>
        <taxon>Gonapodyaceae</taxon>
        <taxon>Gonapodya</taxon>
    </lineage>
</organism>
<proteinExistence type="predicted"/>
<dbReference type="EMBL" id="KQ965747">
    <property type="protein sequence ID" value="KXS17439.1"/>
    <property type="molecule type" value="Genomic_DNA"/>
</dbReference>
<dbReference type="EMBL" id="KQ965768">
    <property type="protein sequence ID" value="KXS14552.1"/>
    <property type="molecule type" value="Genomic_DNA"/>
</dbReference>
<dbReference type="Proteomes" id="UP000070544">
    <property type="component" value="Unassembled WGS sequence"/>
</dbReference>
<dbReference type="AlphaFoldDB" id="A0A139ACL0"/>
<evidence type="ECO:0000313" key="2">
    <source>
        <dbReference type="EMBL" id="KXS17439.1"/>
    </source>
</evidence>
<keyword evidence="3" id="KW-1185">Reference proteome</keyword>